<name>A0A0B6WXD6_9BACT</name>
<feature type="transmembrane region" description="Helical" evidence="1">
    <location>
        <begin position="62"/>
        <end position="84"/>
    </location>
</feature>
<dbReference type="EMBL" id="CBXV010000004">
    <property type="protein sequence ID" value="CDM64949.1"/>
    <property type="molecule type" value="Genomic_DNA"/>
</dbReference>
<keyword evidence="3" id="KW-1185">Reference proteome</keyword>
<dbReference type="Proteomes" id="UP000031518">
    <property type="component" value="Unassembled WGS sequence"/>
</dbReference>
<evidence type="ECO:0000313" key="3">
    <source>
        <dbReference type="Proteomes" id="UP000031518"/>
    </source>
</evidence>
<feature type="transmembrane region" description="Helical" evidence="1">
    <location>
        <begin position="34"/>
        <end position="56"/>
    </location>
</feature>
<keyword evidence="1" id="KW-0472">Membrane</keyword>
<gene>
    <name evidence="2" type="ORF">PYK22_00945</name>
</gene>
<evidence type="ECO:0000256" key="1">
    <source>
        <dbReference type="SAM" id="Phobius"/>
    </source>
</evidence>
<reference evidence="2 3" key="1">
    <citation type="submission" date="2013-12" db="EMBL/GenBank/DDBJ databases">
        <authorList>
            <person name="Stott M."/>
        </authorList>
    </citation>
    <scope>NUCLEOTIDE SEQUENCE [LARGE SCALE GENOMIC DNA]</scope>
    <source>
        <strain evidence="2 3">K22</strain>
    </source>
</reference>
<dbReference type="STRING" id="454194.PYK22_00945"/>
<keyword evidence="1" id="KW-0812">Transmembrane</keyword>
<dbReference type="AlphaFoldDB" id="A0A0B6WXD6"/>
<dbReference type="RefSeq" id="WP_157770680.1">
    <property type="nucleotide sequence ID" value="NZ_CBXV010000004.1"/>
</dbReference>
<protein>
    <submittedName>
        <fullName evidence="2">Uncharacterized protein</fullName>
    </submittedName>
</protein>
<keyword evidence="1" id="KW-1133">Transmembrane helix</keyword>
<proteinExistence type="predicted"/>
<reference evidence="2 3" key="2">
    <citation type="submission" date="2015-01" db="EMBL/GenBank/DDBJ databases">
        <title>Complete genome sequence of Pyrinomonas methylaliphatogenes type strain K22T.</title>
        <authorList>
            <person name="Lee K.C.Y."/>
            <person name="Power J.F."/>
            <person name="Dunfield P.F."/>
            <person name="Morgan X.C."/>
            <person name="Huttenhower C."/>
            <person name="Stott M.B."/>
        </authorList>
    </citation>
    <scope>NUCLEOTIDE SEQUENCE [LARGE SCALE GENOMIC DNA]</scope>
    <source>
        <strain evidence="2 3">K22</strain>
    </source>
</reference>
<evidence type="ECO:0000313" key="2">
    <source>
        <dbReference type="EMBL" id="CDM64949.1"/>
    </source>
</evidence>
<accession>A0A0B6WXD6</accession>
<sequence length="103" mass="11215">MASRLAKVGVSSRGSLRLRSRRLAGRAAVEQARLILLVMINIAQLWILSATVEASLAARFDLLLPLVISSAICFFIALSVLLWWRPTLMGSEKDGPLNEGALI</sequence>
<organism evidence="2 3">
    <name type="scientific">Pyrinomonas methylaliphatogenes</name>
    <dbReference type="NCBI Taxonomy" id="454194"/>
    <lineage>
        <taxon>Bacteria</taxon>
        <taxon>Pseudomonadati</taxon>
        <taxon>Acidobacteriota</taxon>
        <taxon>Blastocatellia</taxon>
        <taxon>Blastocatellales</taxon>
        <taxon>Pyrinomonadaceae</taxon>
        <taxon>Pyrinomonas</taxon>
    </lineage>
</organism>